<proteinExistence type="predicted"/>
<dbReference type="Proteomes" id="UP000009399">
    <property type="component" value="Chromosome"/>
</dbReference>
<accession>A0AAI8AN35</accession>
<evidence type="ECO:0000313" key="1">
    <source>
        <dbReference type="EMBL" id="AFX74419.1"/>
    </source>
</evidence>
<sequence length="52" mass="6177">MVIENNLLKSLKFECIKDSGTITTEILLIWTIFKRYQMCMNVQRIYQASNSF</sequence>
<dbReference type="KEGG" id="mhs:MOS_504"/>
<gene>
    <name evidence="1" type="ORF">MOS_504</name>
</gene>
<dbReference type="GeneID" id="93248887"/>
<name>A0AAI8AN35_MESHY</name>
<protein>
    <submittedName>
        <fullName evidence="1">Uncharacterized protein</fullName>
    </submittedName>
</protein>
<dbReference type="RefSeq" id="WP_014582774.1">
    <property type="nucleotide sequence ID" value="NC_019552.1"/>
</dbReference>
<evidence type="ECO:0000313" key="2">
    <source>
        <dbReference type="Proteomes" id="UP000009399"/>
    </source>
</evidence>
<dbReference type="AlphaFoldDB" id="A0AAI8AN35"/>
<reference evidence="1 2" key="1">
    <citation type="journal article" date="2013" name="Genome Announc.">
        <title>Complete Genome Sequence of Mycoplasma hyorhinis Strain SK76.</title>
        <authorList>
            <person name="Goodison S."/>
            <person name="Urquidi V."/>
            <person name="Kumar D."/>
            <person name="Reyes L."/>
            <person name="Rosser C.J."/>
        </authorList>
    </citation>
    <scope>NUCLEOTIDE SEQUENCE [LARGE SCALE GENOMIC DNA]</scope>
    <source>
        <strain evidence="1 2">SK76</strain>
    </source>
</reference>
<organism evidence="1 2">
    <name type="scientific">Mesomycoplasma hyorhinis SK76</name>
    <dbReference type="NCBI Taxonomy" id="1118964"/>
    <lineage>
        <taxon>Bacteria</taxon>
        <taxon>Bacillati</taxon>
        <taxon>Mycoplasmatota</taxon>
        <taxon>Mycoplasmoidales</taxon>
        <taxon>Metamycoplasmataceae</taxon>
        <taxon>Mesomycoplasma</taxon>
    </lineage>
</organism>
<dbReference type="EMBL" id="CP003914">
    <property type="protein sequence ID" value="AFX74419.1"/>
    <property type="molecule type" value="Genomic_DNA"/>
</dbReference>